<dbReference type="KEGG" id="ptm:GSPATT00000165001"/>
<reference evidence="3" key="3">
    <citation type="submission" date="2006-03" db="EMBL/GenBank/DDBJ databases">
        <authorList>
            <consortium name="Genoscope"/>
        </authorList>
    </citation>
    <scope>NUCLEOTIDE SEQUENCE</scope>
    <source>
        <strain evidence="3">Stock d4-2</strain>
    </source>
</reference>
<evidence type="ECO:0000313" key="4">
    <source>
        <dbReference type="Proteomes" id="UP000000600"/>
    </source>
</evidence>
<evidence type="ECO:0000256" key="1">
    <source>
        <dbReference type="SAM" id="Phobius"/>
    </source>
</evidence>
<dbReference type="KEGG" id="ptm:PTMB.331"/>
<keyword evidence="1" id="KW-0472">Membrane</keyword>
<feature type="transmembrane region" description="Helical" evidence="1">
    <location>
        <begin position="65"/>
        <end position="84"/>
    </location>
</feature>
<reference evidence="2 4" key="1">
    <citation type="journal article" date="2004" name="Curr. Biol.">
        <title>High coding density on the largest Paramecium tetraurelia somatic chromosome.</title>
        <authorList>
            <person name="Zagulski M."/>
            <person name="Nowak J.K."/>
            <person name="Le Mouel A."/>
            <person name="Nowacki M."/>
            <person name="Migdalski A."/>
            <person name="Gromadka R."/>
            <person name="Noel B."/>
            <person name="Blanc I."/>
            <person name="Dessen P."/>
            <person name="Wincker P."/>
            <person name="Keller A.M."/>
            <person name="Cohen J."/>
            <person name="Meyer E."/>
            <person name="Sperling L."/>
        </authorList>
    </citation>
    <scope>NUCLEOTIDE SEQUENCE [LARGE SCALE GENOMIC DNA]</scope>
    <source>
        <strain evidence="2 4">Stock d4-2</strain>
    </source>
</reference>
<gene>
    <name evidence="3" type="ORF">GSPATT00000165001</name>
    <name evidence="2" type="ORF">PTMB.331</name>
</gene>
<organism evidence="2 4">
    <name type="scientific">Paramecium tetraurelia</name>
    <dbReference type="NCBI Taxonomy" id="5888"/>
    <lineage>
        <taxon>Eukaryota</taxon>
        <taxon>Sar</taxon>
        <taxon>Alveolata</taxon>
        <taxon>Ciliophora</taxon>
        <taxon>Intramacronucleata</taxon>
        <taxon>Oligohymenophorea</taxon>
        <taxon>Peniculida</taxon>
        <taxon>Parameciidae</taxon>
        <taxon>Paramecium</taxon>
    </lineage>
</organism>
<reference evidence="3 4" key="2">
    <citation type="journal article" date="2006" name="Nature">
        <title>Global trends of whole-genome duplications revealed by the ciliate Paramecium tetraurelia.</title>
        <authorList>
            <consortium name="Genoscope"/>
            <person name="Aury J.-M."/>
            <person name="Jaillon O."/>
            <person name="Duret L."/>
            <person name="Noel B."/>
            <person name="Jubin C."/>
            <person name="Porcel B.M."/>
            <person name="Segurens B."/>
            <person name="Daubin V."/>
            <person name="Anthouard V."/>
            <person name="Aiach N."/>
            <person name="Arnaiz O."/>
            <person name="Billaut A."/>
            <person name="Beisson J."/>
            <person name="Blanc I."/>
            <person name="Bouhouche K."/>
            <person name="Camara F."/>
            <person name="Duharcourt S."/>
            <person name="Guigo R."/>
            <person name="Gogendeau D."/>
            <person name="Katinka M."/>
            <person name="Keller A.-M."/>
            <person name="Kissmehl R."/>
            <person name="Klotz C."/>
            <person name="Koll F."/>
            <person name="Le Moue A."/>
            <person name="Lepere C."/>
            <person name="Malinsky S."/>
            <person name="Nowacki M."/>
            <person name="Nowak J.K."/>
            <person name="Plattner H."/>
            <person name="Poulain J."/>
            <person name="Ruiz F."/>
            <person name="Serrano V."/>
            <person name="Zagulski M."/>
            <person name="Dessen P."/>
            <person name="Betermier M."/>
            <person name="Weissenbach J."/>
            <person name="Scarpelli C."/>
            <person name="Schachter V."/>
            <person name="Sperling L."/>
            <person name="Meyer E."/>
            <person name="Cohen J."/>
            <person name="Wincker P."/>
        </authorList>
    </citation>
    <scope>NUCLEOTIDE SEQUENCE [LARGE SCALE GENOMIC DNA]</scope>
    <source>
        <strain evidence="3 4">Stock d4-2</strain>
    </source>
</reference>
<dbReference type="HOGENOM" id="CLU_1258263_0_0_1"/>
<protein>
    <submittedName>
        <fullName evidence="3">Chromosome undetermined scaffold_1, whole genome shotgun sequence</fullName>
    </submittedName>
</protein>
<sequence>MEINKPFIITRRQGDSLLPPDCEEFNEAIEDKIRFLQSSNIFIICAFIYQCIRFLYYFIHYRTTCYTYAILCLVIVGGNIFWIASSTYGFLGINSRSSSEIGKYLCLTSTVLAIRLITYFLVWALMQGYAQQYNILSKTRLLQENSTATTQQTPIPTEITEDQKQEIICGQLYQGTLMMVQAIIETIFLGVIIYFVVQVKKYITNYESNQKKKQRTWNLQASIV</sequence>
<dbReference type="RefSeq" id="XP_001347156.1">
    <property type="nucleotide sequence ID" value="XM_001347120.1"/>
</dbReference>
<keyword evidence="1" id="KW-0812">Transmembrane</keyword>
<dbReference type="RefSeq" id="XP_001423128.1">
    <property type="nucleotide sequence ID" value="XM_001423091.1"/>
</dbReference>
<accession>Q6BFP1</accession>
<reference evidence="2" key="4">
    <citation type="submission" date="2006-11" db="EMBL/GenBank/DDBJ databases">
        <title>Paramecium megabase sequencing project.</title>
        <authorList>
            <person name="Nowak J.K."/>
            <person name="Migdalski A."/>
            <person name="Gromadka R."/>
            <person name="Zagulski M."/>
        </authorList>
    </citation>
    <scope>NUCLEOTIDE SEQUENCE</scope>
    <source>
        <strain evidence="2">Stock d4-2</strain>
    </source>
</reference>
<proteinExistence type="predicted"/>
<evidence type="ECO:0000313" key="3">
    <source>
        <dbReference type="EMBL" id="CAK55730.1"/>
    </source>
</evidence>
<dbReference type="GeneID" id="5008912"/>
<dbReference type="AlphaFoldDB" id="Q6BFP1"/>
<evidence type="ECO:0000313" key="2">
    <source>
        <dbReference type="EMBL" id="CAH03529.1"/>
    </source>
</evidence>
<dbReference type="GeneID" id="79574149"/>
<feature type="transmembrane region" description="Helical" evidence="1">
    <location>
        <begin position="41"/>
        <end position="59"/>
    </location>
</feature>
<name>Q6BFP1_PARTE</name>
<dbReference type="EMBL" id="CT867985">
    <property type="protein sequence ID" value="CAK55730.1"/>
    <property type="molecule type" value="Genomic_DNA"/>
</dbReference>
<dbReference type="OrthoDB" id="286272at2759"/>
<feature type="transmembrane region" description="Helical" evidence="1">
    <location>
        <begin position="178"/>
        <end position="197"/>
    </location>
</feature>
<dbReference type="eggNOG" id="ENOG502T0SA">
    <property type="taxonomic scope" value="Eukaryota"/>
</dbReference>
<dbReference type="Proteomes" id="UP000000600">
    <property type="component" value="Unassembled WGS sequence"/>
</dbReference>
<feature type="transmembrane region" description="Helical" evidence="1">
    <location>
        <begin position="104"/>
        <end position="126"/>
    </location>
</feature>
<keyword evidence="4" id="KW-1185">Reference proteome</keyword>
<keyword evidence="1" id="KW-1133">Transmembrane helix</keyword>
<dbReference type="EMBL" id="CR548612">
    <property type="protein sequence ID" value="CAH03529.1"/>
    <property type="molecule type" value="Genomic_DNA"/>
</dbReference>
<dbReference type="OMA" id="TRLITYF"/>
<dbReference type="InParanoid" id="Q6BFP1"/>